<accession>A0A1H0QD98</accession>
<dbReference type="EMBL" id="FNJQ01000007">
    <property type="protein sequence ID" value="SDP15294.1"/>
    <property type="molecule type" value="Genomic_DNA"/>
</dbReference>
<name>A0A1H0QD98_SELRU</name>
<gene>
    <name evidence="2" type="ORF">SAMN05216366_107103</name>
</gene>
<feature type="transmembrane region" description="Helical" evidence="1">
    <location>
        <begin position="104"/>
        <end position="128"/>
    </location>
</feature>
<keyword evidence="1" id="KW-0472">Membrane</keyword>
<dbReference type="RefSeq" id="WP_074571810.1">
    <property type="nucleotide sequence ID" value="NZ_FNJQ01000007.1"/>
</dbReference>
<protein>
    <submittedName>
        <fullName evidence="2">Uncharacterized protein</fullName>
    </submittedName>
</protein>
<sequence length="129" mass="15163">MNNKINSSYSKMGNAEIVRAEKIWYKLFGGEKRAFIHWYIVIYVIAVTHHEYHSIMHFFPIKLIPYLFARDIGELCYKRAMKISNSQVQISEEEFKKRIIEDGIASLFGLVIVLLLEHISGQDLIWLLM</sequence>
<keyword evidence="1" id="KW-0812">Transmembrane</keyword>
<keyword evidence="1" id="KW-1133">Transmembrane helix</keyword>
<proteinExistence type="predicted"/>
<dbReference type="AlphaFoldDB" id="A0A1H0QD98"/>
<organism evidence="2 3">
    <name type="scientific">Selenomonas ruminantium</name>
    <dbReference type="NCBI Taxonomy" id="971"/>
    <lineage>
        <taxon>Bacteria</taxon>
        <taxon>Bacillati</taxon>
        <taxon>Bacillota</taxon>
        <taxon>Negativicutes</taxon>
        <taxon>Selenomonadales</taxon>
        <taxon>Selenomonadaceae</taxon>
        <taxon>Selenomonas</taxon>
    </lineage>
</organism>
<evidence type="ECO:0000313" key="3">
    <source>
        <dbReference type="Proteomes" id="UP000182412"/>
    </source>
</evidence>
<dbReference type="Proteomes" id="UP000182412">
    <property type="component" value="Unassembled WGS sequence"/>
</dbReference>
<evidence type="ECO:0000313" key="2">
    <source>
        <dbReference type="EMBL" id="SDP15294.1"/>
    </source>
</evidence>
<reference evidence="2 3" key="1">
    <citation type="submission" date="2016-10" db="EMBL/GenBank/DDBJ databases">
        <authorList>
            <person name="de Groot N.N."/>
        </authorList>
    </citation>
    <scope>NUCLEOTIDE SEQUENCE [LARGE SCALE GENOMIC DNA]</scope>
    <source>
        <strain evidence="2 3">S137</strain>
    </source>
</reference>
<evidence type="ECO:0000256" key="1">
    <source>
        <dbReference type="SAM" id="Phobius"/>
    </source>
</evidence>